<dbReference type="EMBL" id="JARVKM010000001">
    <property type="protein sequence ID" value="KAK9783876.1"/>
    <property type="molecule type" value="Genomic_DNA"/>
</dbReference>
<organism evidence="1 2">
    <name type="scientific">Seiridium cardinale</name>
    <dbReference type="NCBI Taxonomy" id="138064"/>
    <lineage>
        <taxon>Eukaryota</taxon>
        <taxon>Fungi</taxon>
        <taxon>Dikarya</taxon>
        <taxon>Ascomycota</taxon>
        <taxon>Pezizomycotina</taxon>
        <taxon>Sordariomycetes</taxon>
        <taxon>Xylariomycetidae</taxon>
        <taxon>Amphisphaeriales</taxon>
        <taxon>Sporocadaceae</taxon>
        <taxon>Seiridium</taxon>
    </lineage>
</organism>
<protein>
    <submittedName>
        <fullName evidence="1">Uncharacterized protein</fullName>
    </submittedName>
</protein>
<sequence length="29" mass="3292">MAFLKLTIRGLFLKLPERISSIVEAQGIF</sequence>
<evidence type="ECO:0000313" key="2">
    <source>
        <dbReference type="Proteomes" id="UP001465668"/>
    </source>
</evidence>
<dbReference type="Proteomes" id="UP001465668">
    <property type="component" value="Unassembled WGS sequence"/>
</dbReference>
<accession>A0ABR2YAC9</accession>
<comment type="caution">
    <text evidence="1">The sequence shown here is derived from an EMBL/GenBank/DDBJ whole genome shotgun (WGS) entry which is preliminary data.</text>
</comment>
<gene>
    <name evidence="1" type="ORF">SCAR479_00435</name>
</gene>
<keyword evidence="2" id="KW-1185">Reference proteome</keyword>
<proteinExistence type="predicted"/>
<reference evidence="1 2" key="1">
    <citation type="submission" date="2024-02" db="EMBL/GenBank/DDBJ databases">
        <title>First draft genome assembly of two strains of Seiridium cardinale.</title>
        <authorList>
            <person name="Emiliani G."/>
            <person name="Scali E."/>
        </authorList>
    </citation>
    <scope>NUCLEOTIDE SEQUENCE [LARGE SCALE GENOMIC DNA]</scope>
    <source>
        <strain evidence="1 2">BM-138-000479</strain>
    </source>
</reference>
<evidence type="ECO:0000313" key="1">
    <source>
        <dbReference type="EMBL" id="KAK9783876.1"/>
    </source>
</evidence>
<name>A0ABR2YAC9_9PEZI</name>